<protein>
    <submittedName>
        <fullName evidence="3">Ig-like domain-containing protein</fullName>
    </submittedName>
</protein>
<reference evidence="3 4" key="1">
    <citation type="submission" date="2017-05" db="EMBL/GenBank/DDBJ databases">
        <authorList>
            <person name="Varghese N."/>
            <person name="Submissions S."/>
        </authorList>
    </citation>
    <scope>NUCLEOTIDE SEQUENCE [LARGE SCALE GENOMIC DNA]</scope>
    <source>
        <strain evidence="3 4">DSM 21985</strain>
    </source>
</reference>
<accession>A0A521EYV7</accession>
<evidence type="ECO:0000313" key="4">
    <source>
        <dbReference type="Proteomes" id="UP000317557"/>
    </source>
</evidence>
<keyword evidence="4" id="KW-1185">Reference proteome</keyword>
<dbReference type="Proteomes" id="UP000317557">
    <property type="component" value="Unassembled WGS sequence"/>
</dbReference>
<dbReference type="Pfam" id="PF13205">
    <property type="entry name" value="Big_5"/>
    <property type="match status" value="1"/>
</dbReference>
<feature type="domain" description="SbsA Ig-like" evidence="2">
    <location>
        <begin position="29"/>
        <end position="126"/>
    </location>
</feature>
<keyword evidence="1" id="KW-0732">Signal</keyword>
<dbReference type="EMBL" id="FXTP01000014">
    <property type="protein sequence ID" value="SMO89128.1"/>
    <property type="molecule type" value="Genomic_DNA"/>
</dbReference>
<evidence type="ECO:0000313" key="3">
    <source>
        <dbReference type="EMBL" id="SMO89128.1"/>
    </source>
</evidence>
<organism evidence="3 4">
    <name type="scientific">Gracilimonas mengyeensis</name>
    <dbReference type="NCBI Taxonomy" id="1302730"/>
    <lineage>
        <taxon>Bacteria</taxon>
        <taxon>Pseudomonadati</taxon>
        <taxon>Balneolota</taxon>
        <taxon>Balneolia</taxon>
        <taxon>Balneolales</taxon>
        <taxon>Balneolaceae</taxon>
        <taxon>Gracilimonas</taxon>
    </lineage>
</organism>
<proteinExistence type="predicted"/>
<name>A0A521EYV7_9BACT</name>
<dbReference type="InterPro" id="IPR032812">
    <property type="entry name" value="SbsA_Ig"/>
</dbReference>
<gene>
    <name evidence="3" type="ORF">SAMN06265219_11454</name>
</gene>
<evidence type="ECO:0000259" key="2">
    <source>
        <dbReference type="Pfam" id="PF13205"/>
    </source>
</evidence>
<sequence>MLYNILVLLLIFGVIGCATPMPPSGGPSDDEGPELEYTIPETGTTNFEGRTFEFQFNEFVDRSSVRDAITVEPDLGIPYEISWKRKTLFIEFERPFPDSTTVIVKLGTELSDTRNNEIGSPITVATSTGDEIDSGEISGRVLLAGNGKGAAERKVLLYRRPIDFSRKAIYEAQTDTGGVFEFLYLAPGTYQALLVDDRNRNKIWDQENEQAYPFSQEFITLQKEQKDTLDVLYTTQTDTLKPELQGVGLFSTHRMRLRFSENIALEDSVAITIYDSLGTPYSSGYPLYVSPKEPFVLFAQSRQNLTEGESFSVNVSGVNDPAGNAADTSRFTFMGTAQEDTTLQRIISAETDEGLLQNEPFVVTYAAPITEPEITDSTVVIEGEVDFDDWPAIEVQRNKLVISPQGEWIEGVDYQFLVWNPVTQRRTPFEPEVYDSTEYGEIEISLANMDSLSTYRYQLQLNDEIYRSGNLDSLSTLSELPPVSYKLIVYEDQNLNGQWDRGTVIPYQAPEPYYVQRGLRVQEGFTSEVSIGFRH</sequence>
<dbReference type="SUPFAM" id="SSF49478">
    <property type="entry name" value="Cna protein B-type domain"/>
    <property type="match status" value="1"/>
</dbReference>
<evidence type="ECO:0000256" key="1">
    <source>
        <dbReference type="ARBA" id="ARBA00022729"/>
    </source>
</evidence>
<dbReference type="AlphaFoldDB" id="A0A521EYV7"/>